<evidence type="ECO:0000313" key="2">
    <source>
        <dbReference type="EMBL" id="SPU44220.1"/>
    </source>
</evidence>
<protein>
    <submittedName>
        <fullName evidence="2">Uncharacterized protein</fullName>
    </submittedName>
</protein>
<keyword evidence="1" id="KW-0472">Membrane</keyword>
<feature type="transmembrane region" description="Helical" evidence="1">
    <location>
        <begin position="53"/>
        <end position="70"/>
    </location>
</feature>
<evidence type="ECO:0000313" key="3">
    <source>
        <dbReference type="Proteomes" id="UP000250358"/>
    </source>
</evidence>
<reference evidence="2 3" key="1">
    <citation type="submission" date="2018-06" db="EMBL/GenBank/DDBJ databases">
        <authorList>
            <consortium name="Pathogen Informatics"/>
            <person name="Doyle S."/>
        </authorList>
    </citation>
    <scope>NUCLEOTIDE SEQUENCE [LARGE SCALE GENOMIC DNA]</scope>
    <source>
        <strain evidence="2 3">NCTC11165</strain>
    </source>
</reference>
<dbReference type="AlphaFoldDB" id="A0A2X1AKH5"/>
<gene>
    <name evidence="2" type="ORF">NCTC11165_01622</name>
</gene>
<name>A0A2X1AKH5_BREDI</name>
<organism evidence="2 3">
    <name type="scientific">Brevundimonas diminuta</name>
    <name type="common">Pseudomonas diminuta</name>
    <dbReference type="NCBI Taxonomy" id="293"/>
    <lineage>
        <taxon>Bacteria</taxon>
        <taxon>Pseudomonadati</taxon>
        <taxon>Pseudomonadota</taxon>
        <taxon>Alphaproteobacteria</taxon>
        <taxon>Caulobacterales</taxon>
        <taxon>Caulobacteraceae</taxon>
        <taxon>Brevundimonas</taxon>
    </lineage>
</organism>
<keyword evidence="1" id="KW-1133">Transmembrane helix</keyword>
<dbReference type="RefSeq" id="WP_128115615.1">
    <property type="nucleotide sequence ID" value="NZ_CP150643.1"/>
</dbReference>
<feature type="transmembrane region" description="Helical" evidence="1">
    <location>
        <begin position="27"/>
        <end position="47"/>
    </location>
</feature>
<proteinExistence type="predicted"/>
<accession>A0A2X1AKH5</accession>
<dbReference type="Proteomes" id="UP000250358">
    <property type="component" value="Unassembled WGS sequence"/>
</dbReference>
<sequence>MTDTPIQPPATRLERIKSFIGDLARPFAIIATSFAASWATIVIAYRVENGNDGAIFIGGVFAGVGALYIGKAWELAKTSKQNAEVEIAKAKTEAG</sequence>
<keyword evidence="1" id="KW-0812">Transmembrane</keyword>
<evidence type="ECO:0000256" key="1">
    <source>
        <dbReference type="SAM" id="Phobius"/>
    </source>
</evidence>
<dbReference type="EMBL" id="UAQM01000011">
    <property type="protein sequence ID" value="SPU44220.1"/>
    <property type="molecule type" value="Genomic_DNA"/>
</dbReference>